<keyword evidence="3" id="KW-1185">Reference proteome</keyword>
<dbReference type="AlphaFoldDB" id="A0A2J6PM41"/>
<organism evidence="2 3">
    <name type="scientific">Hyaloscypha hepaticicola</name>
    <dbReference type="NCBI Taxonomy" id="2082293"/>
    <lineage>
        <taxon>Eukaryota</taxon>
        <taxon>Fungi</taxon>
        <taxon>Dikarya</taxon>
        <taxon>Ascomycota</taxon>
        <taxon>Pezizomycotina</taxon>
        <taxon>Leotiomycetes</taxon>
        <taxon>Helotiales</taxon>
        <taxon>Hyaloscyphaceae</taxon>
        <taxon>Hyaloscypha</taxon>
    </lineage>
</organism>
<dbReference type="EMBL" id="KZ613516">
    <property type="protein sequence ID" value="PMD15118.1"/>
    <property type="molecule type" value="Genomic_DNA"/>
</dbReference>
<name>A0A2J6PM41_9HELO</name>
<feature type="region of interest" description="Disordered" evidence="1">
    <location>
        <begin position="292"/>
        <end position="316"/>
    </location>
</feature>
<evidence type="ECO:0000313" key="3">
    <source>
        <dbReference type="Proteomes" id="UP000235672"/>
    </source>
</evidence>
<gene>
    <name evidence="2" type="ORF">NA56DRAFT_734359</name>
</gene>
<evidence type="ECO:0000313" key="2">
    <source>
        <dbReference type="EMBL" id="PMD15118.1"/>
    </source>
</evidence>
<proteinExistence type="predicted"/>
<dbReference type="Proteomes" id="UP000235672">
    <property type="component" value="Unassembled WGS sequence"/>
</dbReference>
<accession>A0A2J6PM41</accession>
<protein>
    <submittedName>
        <fullName evidence="2">Uncharacterized protein</fullName>
    </submittedName>
</protein>
<feature type="compositionally biased region" description="Polar residues" evidence="1">
    <location>
        <begin position="295"/>
        <end position="316"/>
    </location>
</feature>
<reference evidence="2 3" key="1">
    <citation type="submission" date="2016-05" db="EMBL/GenBank/DDBJ databases">
        <title>A degradative enzymes factory behind the ericoid mycorrhizal symbiosis.</title>
        <authorList>
            <consortium name="DOE Joint Genome Institute"/>
            <person name="Martino E."/>
            <person name="Morin E."/>
            <person name="Grelet G."/>
            <person name="Kuo A."/>
            <person name="Kohler A."/>
            <person name="Daghino S."/>
            <person name="Barry K."/>
            <person name="Choi C."/>
            <person name="Cichocki N."/>
            <person name="Clum A."/>
            <person name="Copeland A."/>
            <person name="Hainaut M."/>
            <person name="Haridas S."/>
            <person name="Labutti K."/>
            <person name="Lindquist E."/>
            <person name="Lipzen A."/>
            <person name="Khouja H.-R."/>
            <person name="Murat C."/>
            <person name="Ohm R."/>
            <person name="Olson A."/>
            <person name="Spatafora J."/>
            <person name="Veneault-Fourrey C."/>
            <person name="Henrissat B."/>
            <person name="Grigoriev I."/>
            <person name="Martin F."/>
            <person name="Perotto S."/>
        </authorList>
    </citation>
    <scope>NUCLEOTIDE SEQUENCE [LARGE SCALE GENOMIC DNA]</scope>
    <source>
        <strain evidence="2 3">UAMH 7357</strain>
    </source>
</reference>
<evidence type="ECO:0000256" key="1">
    <source>
        <dbReference type="SAM" id="MobiDB-lite"/>
    </source>
</evidence>
<sequence>MPLLRLILYFGRQFCTLPHDKVYGLLGLTNNTQAVHVDYGVMLQILFFKILESSNFDTTLEECYSLADALHITIKITATSLRFLSQDIRAPPTVWTMPLPFLGSTMFLEVKREFNSETQRQLLFNRSMKWHGVEYPMEKNFNWFKTVLDRYRAACLGRSNQLCIVCRCPICLQIWPSVLRSEQLEGSPDLDYSVYRWLADEDGSLFEEIDIPYVFLVFKRGDYMATIVDYMGDGMAHGLLFRDPYYYSWKTEHFDETSSPPRVHITLRFISTLILLAHICLINPVPGVESKQTERFQQGSQSDETYSHPLHTNISY</sequence>